<name>A0AAU8FLU3_9BACT</name>
<evidence type="ECO:0000256" key="1">
    <source>
        <dbReference type="SAM" id="Phobius"/>
    </source>
</evidence>
<feature type="transmembrane region" description="Helical" evidence="1">
    <location>
        <begin position="45"/>
        <end position="75"/>
    </location>
</feature>
<sequence length="110" mass="11972">MFSTICLLFLAGFLFWMNTSARISWPDKNRVMAYMASYPLYSRFAAGALFLLATGLCVGLLGVGSGLFAAVVILMTTGSVSVLFFPFRYFGTVAVAALYVCALMLELIIQ</sequence>
<evidence type="ECO:0000313" key="2">
    <source>
        <dbReference type="EMBL" id="XCH24959.1"/>
    </source>
</evidence>
<feature type="transmembrane region" description="Helical" evidence="1">
    <location>
        <begin position="87"/>
        <end position="109"/>
    </location>
</feature>
<keyword evidence="1" id="KW-0812">Transmembrane</keyword>
<proteinExistence type="predicted"/>
<keyword evidence="1" id="KW-0472">Membrane</keyword>
<dbReference type="EMBL" id="CP159289">
    <property type="protein sequence ID" value="XCH24959.1"/>
    <property type="molecule type" value="Genomic_DNA"/>
</dbReference>
<evidence type="ECO:0008006" key="3">
    <source>
        <dbReference type="Google" id="ProtNLM"/>
    </source>
</evidence>
<keyword evidence="1" id="KW-1133">Transmembrane helix</keyword>
<dbReference type="RefSeq" id="WP_353720266.1">
    <property type="nucleotide sequence ID" value="NZ_CP159289.1"/>
</dbReference>
<gene>
    <name evidence="2" type="ORF">ABV298_00570</name>
</gene>
<accession>A0AAU8FLU3</accession>
<reference evidence="2" key="1">
    <citation type="submission" date="2024-06" db="EMBL/GenBank/DDBJ databases">
        <title>Sequencing and assembly of the genome of Dyadobacter sp. strain 676, a symbiont of Cyamopsis tetragonoloba.</title>
        <authorList>
            <person name="Guro P."/>
            <person name="Sazanova A."/>
            <person name="Kuznetsova I."/>
            <person name="Belimov A."/>
            <person name="Safronova V."/>
        </authorList>
    </citation>
    <scope>NUCLEOTIDE SEQUENCE</scope>
    <source>
        <strain evidence="2">676</strain>
    </source>
</reference>
<dbReference type="AlphaFoldDB" id="A0AAU8FLU3"/>
<protein>
    <recommendedName>
        <fullName evidence="3">DoxX family protein</fullName>
    </recommendedName>
</protein>
<organism evidence="2">
    <name type="scientific">Dyadobacter sp. 676</name>
    <dbReference type="NCBI Taxonomy" id="3088362"/>
    <lineage>
        <taxon>Bacteria</taxon>
        <taxon>Pseudomonadati</taxon>
        <taxon>Bacteroidota</taxon>
        <taxon>Cytophagia</taxon>
        <taxon>Cytophagales</taxon>
        <taxon>Spirosomataceae</taxon>
        <taxon>Dyadobacter</taxon>
    </lineage>
</organism>